<dbReference type="Pfam" id="PF03226">
    <property type="entry name" value="Yippee-Mis18"/>
    <property type="match status" value="1"/>
</dbReference>
<dbReference type="InterPro" id="IPR004910">
    <property type="entry name" value="Yippee/Mis18/Cereblon"/>
</dbReference>
<dbReference type="CDD" id="cd15777">
    <property type="entry name" value="CRBN_C_like"/>
    <property type="match status" value="1"/>
</dbReference>
<sequence length="371" mass="41741">MYEAGRDTRATNPDEFLEPTRYVRLPILRVPDFHVPFPGQKYPLRFRLDSQRASAQTVGYAFEKAIYLGLIPASSPAPQPTPSGQPAAEIEVYSNDGTYCVATAVTEHRLQVLGVAESVIPESPSIEIAEAVILPDHTLRPLALATVPNSWTRFSADTRRHLGEKWSGYPRWLTNGFSTEANIGRLKRLLDIWFSRDSSALHDFEVQAEDPVQFSYTAVSCLPMIPDVRRRLLETDSVDDRIATMSMSYNQEMVLKCGYPGCDMTLANFDDIFCPKTKAGPYVNTHGYMHQLITARRLQNYIPITEPNAEFSWFSGYAWQILECEDCGRHIGWRFSASAPDAEGMPAFYGLSRAQVRLVAVQSADTDRTRE</sequence>
<proteinExistence type="predicted"/>
<protein>
    <recommendedName>
        <fullName evidence="3">CULT domain-containing protein</fullName>
    </recommendedName>
</protein>
<gene>
    <name evidence="4" type="ORF">MSPICULIGERA_LOCUS23301</name>
</gene>
<name>A0AA36GBR6_9BILA</name>
<keyword evidence="1" id="KW-0479">Metal-binding</keyword>
<dbReference type="Proteomes" id="UP001177023">
    <property type="component" value="Unassembled WGS sequence"/>
</dbReference>
<reference evidence="4" key="1">
    <citation type="submission" date="2023-06" db="EMBL/GenBank/DDBJ databases">
        <authorList>
            <person name="Delattre M."/>
        </authorList>
    </citation>
    <scope>NUCLEOTIDE SEQUENCE</scope>
    <source>
        <strain evidence="4">AF72</strain>
    </source>
</reference>
<feature type="domain" description="CULT" evidence="3">
    <location>
        <begin position="252"/>
        <end position="360"/>
    </location>
</feature>
<dbReference type="FunFam" id="2.170.150.20:FF:000007">
    <property type="entry name" value="Protein cereblon"/>
    <property type="match status" value="1"/>
</dbReference>
<evidence type="ECO:0000256" key="1">
    <source>
        <dbReference type="ARBA" id="ARBA00022723"/>
    </source>
</evidence>
<dbReference type="AlphaFoldDB" id="A0AA36GBR6"/>
<organism evidence="4 5">
    <name type="scientific">Mesorhabditis spiculigera</name>
    <dbReference type="NCBI Taxonomy" id="96644"/>
    <lineage>
        <taxon>Eukaryota</taxon>
        <taxon>Metazoa</taxon>
        <taxon>Ecdysozoa</taxon>
        <taxon>Nematoda</taxon>
        <taxon>Chromadorea</taxon>
        <taxon>Rhabditida</taxon>
        <taxon>Rhabditina</taxon>
        <taxon>Rhabditomorpha</taxon>
        <taxon>Rhabditoidea</taxon>
        <taxon>Rhabditidae</taxon>
        <taxon>Mesorhabditinae</taxon>
        <taxon>Mesorhabditis</taxon>
    </lineage>
</organism>
<evidence type="ECO:0000259" key="3">
    <source>
        <dbReference type="PROSITE" id="PS51788"/>
    </source>
</evidence>
<dbReference type="Gene3D" id="1.20.58.1480">
    <property type="match status" value="1"/>
</dbReference>
<keyword evidence="2" id="KW-0862">Zinc</keyword>
<evidence type="ECO:0000313" key="4">
    <source>
        <dbReference type="EMBL" id="CAJ0585274.1"/>
    </source>
</evidence>
<accession>A0AA36GBR6</accession>
<dbReference type="InterPro" id="IPR034750">
    <property type="entry name" value="CULT"/>
</dbReference>
<evidence type="ECO:0000313" key="5">
    <source>
        <dbReference type="Proteomes" id="UP001177023"/>
    </source>
</evidence>
<dbReference type="EMBL" id="CATQJA010002703">
    <property type="protein sequence ID" value="CAJ0585274.1"/>
    <property type="molecule type" value="Genomic_DNA"/>
</dbReference>
<evidence type="ECO:0000256" key="2">
    <source>
        <dbReference type="ARBA" id="ARBA00022833"/>
    </source>
</evidence>
<dbReference type="Gene3D" id="2.170.150.20">
    <property type="entry name" value="Peptide methionine sulfoxide reductase"/>
    <property type="match status" value="1"/>
</dbReference>
<dbReference type="PROSITE" id="PS51788">
    <property type="entry name" value="CULT"/>
    <property type="match status" value="1"/>
</dbReference>
<comment type="caution">
    <text evidence="4">The sequence shown here is derived from an EMBL/GenBank/DDBJ whole genome shotgun (WGS) entry which is preliminary data.</text>
</comment>
<feature type="non-terminal residue" evidence="4">
    <location>
        <position position="1"/>
    </location>
</feature>
<keyword evidence="5" id="KW-1185">Reference proteome</keyword>
<dbReference type="GO" id="GO:0046872">
    <property type="term" value="F:metal ion binding"/>
    <property type="evidence" value="ECO:0007669"/>
    <property type="project" value="UniProtKB-KW"/>
</dbReference>